<dbReference type="GO" id="GO:0003729">
    <property type="term" value="F:mRNA binding"/>
    <property type="evidence" value="ECO:0007669"/>
    <property type="project" value="TreeGrafter"/>
</dbReference>
<dbReference type="GO" id="GO:0005634">
    <property type="term" value="C:nucleus"/>
    <property type="evidence" value="ECO:0007669"/>
    <property type="project" value="UniProtKB-SubCell"/>
</dbReference>
<comment type="caution">
    <text evidence="6">The sequence shown here is derived from an EMBL/GenBank/DDBJ whole genome shotgun (WGS) entry which is preliminary data.</text>
</comment>
<evidence type="ECO:0000259" key="5">
    <source>
        <dbReference type="Pfam" id="PF05843"/>
    </source>
</evidence>
<feature type="compositionally biased region" description="Low complexity" evidence="4">
    <location>
        <begin position="83"/>
        <end position="92"/>
    </location>
</feature>
<dbReference type="SUPFAM" id="SSF48452">
    <property type="entry name" value="TPR-like"/>
    <property type="match status" value="1"/>
</dbReference>
<feature type="compositionally biased region" description="Acidic residues" evidence="4">
    <location>
        <begin position="93"/>
        <end position="105"/>
    </location>
</feature>
<evidence type="ECO:0000256" key="1">
    <source>
        <dbReference type="ARBA" id="ARBA00004123"/>
    </source>
</evidence>
<dbReference type="Proteomes" id="UP001150907">
    <property type="component" value="Unassembled WGS sequence"/>
</dbReference>
<evidence type="ECO:0000256" key="4">
    <source>
        <dbReference type="SAM" id="MobiDB-lite"/>
    </source>
</evidence>
<dbReference type="PANTHER" id="PTHR19980">
    <property type="entry name" value="RNA CLEAVAGE STIMULATION FACTOR"/>
    <property type="match status" value="1"/>
</dbReference>
<comment type="subcellular location">
    <subcellularLocation>
        <location evidence="1">Nucleus</location>
    </subcellularLocation>
</comment>
<proteinExistence type="predicted"/>
<evidence type="ECO:0000256" key="3">
    <source>
        <dbReference type="ARBA" id="ARBA00023242"/>
    </source>
</evidence>
<feature type="compositionally biased region" description="Low complexity" evidence="4">
    <location>
        <begin position="545"/>
        <end position="556"/>
    </location>
</feature>
<evidence type="ECO:0000313" key="6">
    <source>
        <dbReference type="EMBL" id="KAJ1997844.1"/>
    </source>
</evidence>
<evidence type="ECO:0000256" key="2">
    <source>
        <dbReference type="ARBA" id="ARBA00022737"/>
    </source>
</evidence>
<accession>A0A9W8B8P0</accession>
<reference evidence="6" key="1">
    <citation type="submission" date="2022-07" db="EMBL/GenBank/DDBJ databases">
        <title>Phylogenomic reconstructions and comparative analyses of Kickxellomycotina fungi.</title>
        <authorList>
            <person name="Reynolds N.K."/>
            <person name="Stajich J.E."/>
            <person name="Barry K."/>
            <person name="Grigoriev I.V."/>
            <person name="Crous P."/>
            <person name="Smith M.E."/>
        </authorList>
    </citation>
    <scope>NUCLEOTIDE SEQUENCE</scope>
    <source>
        <strain evidence="6">IMI 214461</strain>
    </source>
</reference>
<dbReference type="Pfam" id="PF05843">
    <property type="entry name" value="Suf"/>
    <property type="match status" value="1"/>
</dbReference>
<dbReference type="AlphaFoldDB" id="A0A9W8B8P0"/>
<feature type="non-terminal residue" evidence="6">
    <location>
        <position position="1"/>
    </location>
</feature>
<dbReference type="GO" id="GO:0031124">
    <property type="term" value="P:mRNA 3'-end processing"/>
    <property type="evidence" value="ECO:0007669"/>
    <property type="project" value="InterPro"/>
</dbReference>
<dbReference type="PANTHER" id="PTHR19980:SF0">
    <property type="entry name" value="CLEAVAGE STIMULATION FACTOR SUBUNIT 3"/>
    <property type="match status" value="1"/>
</dbReference>
<dbReference type="InterPro" id="IPR011990">
    <property type="entry name" value="TPR-like_helical_dom_sf"/>
</dbReference>
<feature type="region of interest" description="Disordered" evidence="4">
    <location>
        <begin position="83"/>
        <end position="119"/>
    </location>
</feature>
<keyword evidence="7" id="KW-1185">Reference proteome</keyword>
<evidence type="ECO:0000313" key="7">
    <source>
        <dbReference type="Proteomes" id="UP001150907"/>
    </source>
</evidence>
<keyword evidence="2" id="KW-0677">Repeat</keyword>
<gene>
    <name evidence="6" type="primary">RNA14_2</name>
    <name evidence="6" type="ORF">H4R26_005679</name>
</gene>
<sequence>LAVQFAYAEMAEKHKQPDVSKQVYEQIVTLARSEIDSTTERSKHKLEKFDKRLELIDSKMAATESRKEMQETEVDEQAATAAAAEELAASFDSESDDIDDSDMSDDASQASTAGPSGATALFERAKRRVDARVAGTKARMERELVEKREIYTLAWIMYMRFVQRAEGIDAVRQLLRRPRADPSGYVTHHLFVAAALMEYHVAKKPGIAAKLFEFYSKMHSDQSAYIFEYLSYLINSGDDTNARALFERFQGTSTGDSGDMWSMFADFEYNYGDMSAIAKLDKRFIDKFEHESVLTRLAARYSYLDVASVAENEFGFPFRKEYRGDAPASSGHRRSTAALGDASPADIDSGSEFAGVAVASVSGRHLLKSQLLALVTPKRFVKMNTSALEEYDPIIEDFEPPEPQLHGNDAVSDSRHAASPIGVSSAMLLERGDLLSFVAASVASIDPQGFDSPALDPDALLESIMELRGLKQQQVQSNYRPLAYMPRHGSAGVPQSRPGRHGGHPHAPLGRGRGYSGPGESSYGGRRPFTAPRRSPHKNQSHRLPPYSRSPSGNSRPPRHDS</sequence>
<dbReference type="EMBL" id="JANBQF010001175">
    <property type="protein sequence ID" value="KAJ1997844.1"/>
    <property type="molecule type" value="Genomic_DNA"/>
</dbReference>
<keyword evidence="3" id="KW-0539">Nucleus</keyword>
<dbReference type="InterPro" id="IPR008847">
    <property type="entry name" value="Suf"/>
</dbReference>
<feature type="domain" description="Suppressor of forked" evidence="5">
    <location>
        <begin position="3"/>
        <end position="313"/>
    </location>
</feature>
<organism evidence="6 7">
    <name type="scientific">Coemansia thaxteri</name>
    <dbReference type="NCBI Taxonomy" id="2663907"/>
    <lineage>
        <taxon>Eukaryota</taxon>
        <taxon>Fungi</taxon>
        <taxon>Fungi incertae sedis</taxon>
        <taxon>Zoopagomycota</taxon>
        <taxon>Kickxellomycotina</taxon>
        <taxon>Kickxellomycetes</taxon>
        <taxon>Kickxellales</taxon>
        <taxon>Kickxellaceae</taxon>
        <taxon>Coemansia</taxon>
    </lineage>
</organism>
<protein>
    <submittedName>
        <fullName evidence="6">mRNA 3'-end-processing protein rna14</fullName>
    </submittedName>
</protein>
<feature type="non-terminal residue" evidence="6">
    <location>
        <position position="562"/>
    </location>
</feature>
<dbReference type="Gene3D" id="1.25.40.1040">
    <property type="match status" value="1"/>
</dbReference>
<feature type="region of interest" description="Disordered" evidence="4">
    <location>
        <begin position="484"/>
        <end position="562"/>
    </location>
</feature>
<dbReference type="InterPro" id="IPR045243">
    <property type="entry name" value="Rna14-like"/>
</dbReference>
<name>A0A9W8B8P0_9FUNG</name>
<feature type="compositionally biased region" description="Low complexity" evidence="4">
    <location>
        <begin position="518"/>
        <end position="528"/>
    </location>
</feature>
<dbReference type="OrthoDB" id="5577764at2759"/>